<dbReference type="InterPro" id="IPR029068">
    <property type="entry name" value="Glyas_Bleomycin-R_OHBP_Dase"/>
</dbReference>
<dbReference type="PANTHER" id="PTHR39434">
    <property type="match status" value="1"/>
</dbReference>
<dbReference type="AlphaFoldDB" id="A0A2T1C847"/>
<dbReference type="PANTHER" id="PTHR39434:SF1">
    <property type="entry name" value="VOC DOMAIN-CONTAINING PROTEIN"/>
    <property type="match status" value="1"/>
</dbReference>
<dbReference type="SUPFAM" id="SSF54593">
    <property type="entry name" value="Glyoxalase/Bleomycin resistance protein/Dihydroxybiphenyl dioxygenase"/>
    <property type="match status" value="1"/>
</dbReference>
<protein>
    <submittedName>
        <fullName evidence="2">Glyoxalase</fullName>
    </submittedName>
</protein>
<dbReference type="RefSeq" id="WP_106287323.1">
    <property type="nucleotide sequence ID" value="NZ_CAWNTC010000182.1"/>
</dbReference>
<feature type="domain" description="VOC" evidence="1">
    <location>
        <begin position="5"/>
        <end position="125"/>
    </location>
</feature>
<dbReference type="EMBL" id="PVWJ01000012">
    <property type="protein sequence ID" value="PSB04419.1"/>
    <property type="molecule type" value="Genomic_DNA"/>
</dbReference>
<reference evidence="2 3" key="1">
    <citation type="submission" date="2018-02" db="EMBL/GenBank/DDBJ databases">
        <authorList>
            <person name="Cohen D.B."/>
            <person name="Kent A.D."/>
        </authorList>
    </citation>
    <scope>NUCLEOTIDE SEQUENCE [LARGE SCALE GENOMIC DNA]</scope>
    <source>
        <strain evidence="2 3">CCAP 1448/3</strain>
    </source>
</reference>
<dbReference type="PROSITE" id="PS51819">
    <property type="entry name" value="VOC"/>
    <property type="match status" value="1"/>
</dbReference>
<dbReference type="OrthoDB" id="793940at2"/>
<sequence length="147" mass="17014">MNEQVIFHLAFPITDISKAKEFYADGLGAEVGRESQDAVIFNFYGNQIVAHVTREPINPQKGIYPRHFGLVFNSLVDWETMLDRAKTHNLNFYQQPKHRFPNLPIEHRTFFLIDPFSNILEFKFYSQSSAIFGEHNSTQIGDIVAHK</sequence>
<gene>
    <name evidence="2" type="ORF">C7B64_03770</name>
</gene>
<dbReference type="Pfam" id="PF00903">
    <property type="entry name" value="Glyoxalase"/>
    <property type="match status" value="1"/>
</dbReference>
<reference evidence="2 3" key="2">
    <citation type="submission" date="2018-03" db="EMBL/GenBank/DDBJ databases">
        <title>The ancient ancestry and fast evolution of plastids.</title>
        <authorList>
            <person name="Moore K.R."/>
            <person name="Magnabosco C."/>
            <person name="Momper L."/>
            <person name="Gold D.A."/>
            <person name="Bosak T."/>
            <person name="Fournier G.P."/>
        </authorList>
    </citation>
    <scope>NUCLEOTIDE SEQUENCE [LARGE SCALE GENOMIC DNA]</scope>
    <source>
        <strain evidence="2 3">CCAP 1448/3</strain>
    </source>
</reference>
<evidence type="ECO:0000259" key="1">
    <source>
        <dbReference type="PROSITE" id="PS51819"/>
    </source>
</evidence>
<evidence type="ECO:0000313" key="2">
    <source>
        <dbReference type="EMBL" id="PSB04419.1"/>
    </source>
</evidence>
<proteinExistence type="predicted"/>
<organism evidence="2 3">
    <name type="scientific">Merismopedia glauca CCAP 1448/3</name>
    <dbReference type="NCBI Taxonomy" id="1296344"/>
    <lineage>
        <taxon>Bacteria</taxon>
        <taxon>Bacillati</taxon>
        <taxon>Cyanobacteriota</taxon>
        <taxon>Cyanophyceae</taxon>
        <taxon>Synechococcales</taxon>
        <taxon>Merismopediaceae</taxon>
        <taxon>Merismopedia</taxon>
    </lineage>
</organism>
<name>A0A2T1C847_9CYAN</name>
<dbReference type="Gene3D" id="3.10.180.10">
    <property type="entry name" value="2,3-Dihydroxybiphenyl 1,2-Dioxygenase, domain 1"/>
    <property type="match status" value="1"/>
</dbReference>
<dbReference type="InterPro" id="IPR037523">
    <property type="entry name" value="VOC_core"/>
</dbReference>
<accession>A0A2T1C847</accession>
<keyword evidence="3" id="KW-1185">Reference proteome</keyword>
<dbReference type="InterPro" id="IPR004360">
    <property type="entry name" value="Glyas_Fos-R_dOase_dom"/>
</dbReference>
<evidence type="ECO:0000313" key="3">
    <source>
        <dbReference type="Proteomes" id="UP000238762"/>
    </source>
</evidence>
<dbReference type="Proteomes" id="UP000238762">
    <property type="component" value="Unassembled WGS sequence"/>
</dbReference>
<comment type="caution">
    <text evidence="2">The sequence shown here is derived from an EMBL/GenBank/DDBJ whole genome shotgun (WGS) entry which is preliminary data.</text>
</comment>